<proteinExistence type="predicted"/>
<dbReference type="Proteomes" id="UP000271705">
    <property type="component" value="Unassembled WGS sequence"/>
</dbReference>
<comment type="caution">
    <text evidence="1">The sequence shown here is derived from an EMBL/GenBank/DDBJ whole genome shotgun (WGS) entry which is preliminary data.</text>
</comment>
<evidence type="ECO:0000313" key="2">
    <source>
        <dbReference type="Proteomes" id="UP000271705"/>
    </source>
</evidence>
<dbReference type="EMBL" id="RXLZ01000046">
    <property type="protein sequence ID" value="RTQ87531.1"/>
    <property type="molecule type" value="Genomic_DNA"/>
</dbReference>
<dbReference type="AlphaFoldDB" id="A0A431UDE2"/>
<reference evidence="1 2" key="1">
    <citation type="submission" date="2018-12" db="EMBL/GenBank/DDBJ databases">
        <authorList>
            <person name="Kartti S."/>
            <person name="Manni A."/>
            <person name="Chemao El Fihri M.W."/>
            <person name="Laamarti M."/>
            <person name="Temsamani L."/>
            <person name="El Jamali J.E."/>
            <person name="Ouadghiri M."/>
            <person name="Ibrahimi A."/>
            <person name="Filati-Maltouf A."/>
        </authorList>
    </citation>
    <scope>NUCLEOTIDE SEQUENCE [LARGE SCALE GENOMIC DNA]</scope>
    <source>
        <strain evidence="1 2">MDMC339</strain>
    </source>
</reference>
<accession>A0A431UDE2</accession>
<organism evidence="1 2">
    <name type="scientific">Stenotrophomonas maltophilia</name>
    <name type="common">Pseudomonas maltophilia</name>
    <name type="synonym">Xanthomonas maltophilia</name>
    <dbReference type="NCBI Taxonomy" id="40324"/>
    <lineage>
        <taxon>Bacteria</taxon>
        <taxon>Pseudomonadati</taxon>
        <taxon>Pseudomonadota</taxon>
        <taxon>Gammaproteobacteria</taxon>
        <taxon>Lysobacterales</taxon>
        <taxon>Lysobacteraceae</taxon>
        <taxon>Stenotrophomonas</taxon>
        <taxon>Stenotrophomonas maltophilia group</taxon>
    </lineage>
</organism>
<protein>
    <submittedName>
        <fullName evidence="1">Uncharacterized protein</fullName>
    </submittedName>
</protein>
<gene>
    <name evidence="1" type="ORF">EKL94_15235</name>
</gene>
<name>A0A431UDE2_STEMA</name>
<evidence type="ECO:0000313" key="1">
    <source>
        <dbReference type="EMBL" id="RTQ87531.1"/>
    </source>
</evidence>
<dbReference type="RefSeq" id="WP_126929722.1">
    <property type="nucleotide sequence ID" value="NZ_RXLZ01000046.1"/>
</dbReference>
<sequence>MHSDQLQLNAFDRLLAQRIYGEMIRAPGYTDRTPVAVVNRRLSWAHPMSLATAWMDLNLTAFADKRALKGLLELSNGRTLNQVPAEPADIEECAEHPAWPDPGFVLKRPEGGILVCI</sequence>